<dbReference type="GO" id="GO:0016020">
    <property type="term" value="C:membrane"/>
    <property type="evidence" value="ECO:0007669"/>
    <property type="project" value="UniProtKB-SubCell"/>
</dbReference>
<feature type="domain" description="Dynamin N-terminal" evidence="6">
    <location>
        <begin position="71"/>
        <end position="288"/>
    </location>
</feature>
<dbReference type="EMBL" id="JAAZQQ010000002">
    <property type="protein sequence ID" value="NKX44433.1"/>
    <property type="molecule type" value="Genomic_DNA"/>
</dbReference>
<accession>A0A7X6GY23</accession>
<dbReference type="Proteomes" id="UP000526408">
    <property type="component" value="Unassembled WGS sequence"/>
</dbReference>
<evidence type="ECO:0000256" key="5">
    <source>
        <dbReference type="ARBA" id="ARBA00023136"/>
    </source>
</evidence>
<protein>
    <recommendedName>
        <fullName evidence="6">Dynamin N-terminal domain-containing protein</fullName>
    </recommendedName>
</protein>
<dbReference type="RefSeq" id="WP_168622806.1">
    <property type="nucleotide sequence ID" value="NZ_JAAZQQ010000002.1"/>
</dbReference>
<dbReference type="Gene3D" id="3.40.50.300">
    <property type="entry name" value="P-loop containing nucleotide triphosphate hydrolases"/>
    <property type="match status" value="1"/>
</dbReference>
<evidence type="ECO:0000313" key="7">
    <source>
        <dbReference type="EMBL" id="NKX44433.1"/>
    </source>
</evidence>
<dbReference type="InterPro" id="IPR027094">
    <property type="entry name" value="Mitofusin_fam"/>
</dbReference>
<name>A0A7X6GY23_9RHOB</name>
<keyword evidence="8" id="KW-1185">Reference proteome</keyword>
<keyword evidence="4" id="KW-0342">GTP-binding</keyword>
<evidence type="ECO:0000256" key="1">
    <source>
        <dbReference type="ARBA" id="ARBA00004370"/>
    </source>
</evidence>
<evidence type="ECO:0000256" key="4">
    <source>
        <dbReference type="ARBA" id="ARBA00023134"/>
    </source>
</evidence>
<reference evidence="7 8" key="1">
    <citation type="submission" date="2020-04" db="EMBL/GenBank/DDBJ databases">
        <authorList>
            <person name="Yoon J."/>
        </authorList>
    </citation>
    <scope>NUCLEOTIDE SEQUENCE [LARGE SCALE GENOMIC DNA]</scope>
    <source>
        <strain evidence="7 8">KMU-115</strain>
    </source>
</reference>
<organism evidence="7 8">
    <name type="scientific">Roseicyclus persicicus</name>
    <dbReference type="NCBI Taxonomy" id="2650661"/>
    <lineage>
        <taxon>Bacteria</taxon>
        <taxon>Pseudomonadati</taxon>
        <taxon>Pseudomonadota</taxon>
        <taxon>Alphaproteobacteria</taxon>
        <taxon>Rhodobacterales</taxon>
        <taxon>Roseobacteraceae</taxon>
        <taxon>Roseicyclus</taxon>
    </lineage>
</organism>
<keyword evidence="3" id="KW-0378">Hydrolase</keyword>
<evidence type="ECO:0000259" key="6">
    <source>
        <dbReference type="Pfam" id="PF00350"/>
    </source>
</evidence>
<dbReference type="PANTHER" id="PTHR10465:SF0">
    <property type="entry name" value="SARCALUMENIN"/>
    <property type="match status" value="1"/>
</dbReference>
<evidence type="ECO:0000256" key="2">
    <source>
        <dbReference type="ARBA" id="ARBA00022741"/>
    </source>
</evidence>
<proteinExistence type="predicted"/>
<dbReference type="GO" id="GO:0003924">
    <property type="term" value="F:GTPase activity"/>
    <property type="evidence" value="ECO:0007669"/>
    <property type="project" value="InterPro"/>
</dbReference>
<gene>
    <name evidence="7" type="ORF">HCU73_07500</name>
</gene>
<dbReference type="InterPro" id="IPR045063">
    <property type="entry name" value="Dynamin_N"/>
</dbReference>
<dbReference type="GO" id="GO:0005525">
    <property type="term" value="F:GTP binding"/>
    <property type="evidence" value="ECO:0007669"/>
    <property type="project" value="UniProtKB-KW"/>
</dbReference>
<dbReference type="SUPFAM" id="SSF52540">
    <property type="entry name" value="P-loop containing nucleoside triphosphate hydrolases"/>
    <property type="match status" value="1"/>
</dbReference>
<evidence type="ECO:0000313" key="8">
    <source>
        <dbReference type="Proteomes" id="UP000526408"/>
    </source>
</evidence>
<dbReference type="PANTHER" id="PTHR10465">
    <property type="entry name" value="TRANSMEMBRANE GTPASE FZO1"/>
    <property type="match status" value="1"/>
</dbReference>
<comment type="caution">
    <text evidence="7">The sequence shown here is derived from an EMBL/GenBank/DDBJ whole genome shotgun (WGS) entry which is preliminary data.</text>
</comment>
<keyword evidence="2" id="KW-0547">Nucleotide-binding</keyword>
<dbReference type="InterPro" id="IPR027417">
    <property type="entry name" value="P-loop_NTPase"/>
</dbReference>
<dbReference type="AlphaFoldDB" id="A0A7X6GY23"/>
<comment type="subcellular location">
    <subcellularLocation>
        <location evidence="1">Membrane</location>
    </subcellularLocation>
</comment>
<evidence type="ECO:0000256" key="3">
    <source>
        <dbReference type="ARBA" id="ARBA00022801"/>
    </source>
</evidence>
<dbReference type="Pfam" id="PF00350">
    <property type="entry name" value="Dynamin_N"/>
    <property type="match status" value="1"/>
</dbReference>
<sequence length="697" mass="75952">MKQDRHAKTPLAGDPVGDPLIAATYRGLEPLVTDMARLDEALRLLLEVGDTAREPEIRKLRQSLREVEPTVTMIGQVKAGKTTLVDALIGRPGLLPADINPWTSVVTSLHVSPRIALDAQKSRFRFFTDDEWSNLLRKGGRVGELASRAGADQELEKVRRQLEEMREKSRQRLGSRFEMLLGQTHDYGYVDADLIQRYVCLGDEPDIAAAAGADSGQGRFADITRSADLFLSQPALPMPVCLRDTPGVNDTFMVREQITVNAIRASRLCVVVLSAHQALSTVDLALIRLIANIRSREVVLFVNRIDELSDPVREIPEIRDSIRATLRAHSGPADAEILFGSAHWAVHALRGELDRIGERSARALIALAEDEVRRGMVETDAAAMVWHLSGLPALGRVLADRITHGEGAEVVDRIARQGRNLAQGVSAGVLLAARGGGARGPGRPVDAAALAHRFDALARKAEADLAGRLDGVLAAFEGRLQSSRGTFVSRATGALLQHLETEGDTEVWTYDPSGLRALLRSGYHLFTGKATRAAEAVFAETAQAVAEIGAAGLDLEPGTFALDPPSLPEPPVPVMLGQTIALDIRGNWWTRWWRRRRSPQAYAEEFAALIDAEIAPVIAELQTGHAAAHADRLKALLGEFLAAERASLMDLAQRSAGDLAALRRQQDEDRLRIEARIDRARLLLAGFHKTEVKEAAE</sequence>
<keyword evidence="5" id="KW-0472">Membrane</keyword>